<dbReference type="InterPro" id="IPR029063">
    <property type="entry name" value="SAM-dependent_MTases_sf"/>
</dbReference>
<dbReference type="Proteomes" id="UP000005089">
    <property type="component" value="Unassembled WGS sequence"/>
</dbReference>
<evidence type="ECO:0000313" key="6">
    <source>
        <dbReference type="EMBL" id="EEO30128.1"/>
    </source>
</evidence>
<keyword evidence="7" id="KW-1185">Reference proteome</keyword>
<dbReference type="InterPro" id="IPR026170">
    <property type="entry name" value="FAM173A/B"/>
</dbReference>
<protein>
    <recommendedName>
        <fullName evidence="5">Methyltransferase domain-containing protein</fullName>
    </recommendedName>
</protein>
<dbReference type="PANTHER" id="PTHR13610:SF11">
    <property type="entry name" value="METHYLTRANSFERASE DOMAIN-CONTAINING PROTEIN"/>
    <property type="match status" value="1"/>
</dbReference>
<keyword evidence="4" id="KW-1133">Transmembrane helix</keyword>
<keyword evidence="2" id="KW-0808">Transferase</keyword>
<evidence type="ECO:0000256" key="1">
    <source>
        <dbReference type="ARBA" id="ARBA00022603"/>
    </source>
</evidence>
<sequence length="223" mass="24646">MTPSLQIKFQGESHFMSSPKRTSLTIAAFVFVAVLIPIIVIVTAKNQFGLDEMMGPELDAGFIATWPETADGMVKLADVNKDDLVYDLGCGDGRIVIAAAKLRGAHGIGLDLNPKRVEEAKANAKAAGVEHLTEFKLGNFYKDDFSDATVVMLYLPQSINYELRPILWKQLKVGARVVSNESDMGPEWPAEKIEKVGTKTIYYWTITEEQKRKAALIPDRTDA</sequence>
<dbReference type="SUPFAM" id="SSF53335">
    <property type="entry name" value="S-adenosyl-L-methionine-dependent methyltransferases"/>
    <property type="match status" value="1"/>
</dbReference>
<dbReference type="EMBL" id="GG658170">
    <property type="protein sequence ID" value="EEO30128.1"/>
    <property type="molecule type" value="Genomic_DNA"/>
</dbReference>
<keyword evidence="1" id="KW-0489">Methyltransferase</keyword>
<dbReference type="eggNOG" id="COG2263">
    <property type="taxonomic scope" value="Bacteria"/>
</dbReference>
<evidence type="ECO:0000259" key="5">
    <source>
        <dbReference type="Pfam" id="PF13649"/>
    </source>
</evidence>
<name>C3XAA2_OXAFO</name>
<keyword evidence="3" id="KW-0949">S-adenosyl-L-methionine</keyword>
<dbReference type="GO" id="GO:0032259">
    <property type="term" value="P:methylation"/>
    <property type="evidence" value="ECO:0007669"/>
    <property type="project" value="UniProtKB-KW"/>
</dbReference>
<dbReference type="AlphaFoldDB" id="C3XAA2"/>
<dbReference type="HOGENOM" id="CLU_068443_2_0_4"/>
<keyword evidence="4" id="KW-0812">Transmembrane</keyword>
<evidence type="ECO:0000256" key="2">
    <source>
        <dbReference type="ARBA" id="ARBA00022679"/>
    </source>
</evidence>
<dbReference type="PANTHER" id="PTHR13610">
    <property type="entry name" value="METHYLTRANSFERASE DOMAIN-CONTAINING PROTEIN"/>
    <property type="match status" value="1"/>
</dbReference>
<evidence type="ECO:0000313" key="7">
    <source>
        <dbReference type="Proteomes" id="UP000005089"/>
    </source>
</evidence>
<reference evidence="6 7" key="1">
    <citation type="submission" date="2009-02" db="EMBL/GenBank/DDBJ databases">
        <title>The Genome Sequence of Oxalobacter formigenes OXCC13.</title>
        <authorList>
            <consortium name="The Broad Institute Genome Sequencing Platform"/>
            <person name="Ward D."/>
            <person name="Young S.K."/>
            <person name="Kodira C.D."/>
            <person name="Zeng Q."/>
            <person name="Koehrsen M."/>
            <person name="Alvarado L."/>
            <person name="Berlin A."/>
            <person name="Borenstein D."/>
            <person name="Chen Z."/>
            <person name="Engels R."/>
            <person name="Freedman E."/>
            <person name="Gellesch M."/>
            <person name="Goldberg J."/>
            <person name="Griggs A."/>
            <person name="Gujja S."/>
            <person name="Heiman D."/>
            <person name="Hepburn T."/>
            <person name="Howarth C."/>
            <person name="Jen D."/>
            <person name="Larson L."/>
            <person name="Lewis B."/>
            <person name="Mehta T."/>
            <person name="Park D."/>
            <person name="Pearson M."/>
            <person name="Roberts A."/>
            <person name="Saif S."/>
            <person name="Shea T."/>
            <person name="Shenoy N."/>
            <person name="Sisk P."/>
            <person name="Stolte C."/>
            <person name="Sykes S."/>
            <person name="Walk T."/>
            <person name="White J."/>
            <person name="Yandava C."/>
            <person name="Allison M.J."/>
            <person name="Lander E."/>
            <person name="Nusbaum C."/>
            <person name="Galagan J."/>
            <person name="Birren B."/>
        </authorList>
    </citation>
    <scope>NUCLEOTIDE SEQUENCE [LARGE SCALE GENOMIC DNA]</scope>
    <source>
        <strain evidence="6 7">OXCC13</strain>
    </source>
</reference>
<dbReference type="Pfam" id="PF13649">
    <property type="entry name" value="Methyltransf_25"/>
    <property type="match status" value="1"/>
</dbReference>
<feature type="domain" description="Methyltransferase" evidence="5">
    <location>
        <begin position="85"/>
        <end position="161"/>
    </location>
</feature>
<accession>C3XAA2</accession>
<dbReference type="CDD" id="cd02440">
    <property type="entry name" value="AdoMet_MTases"/>
    <property type="match status" value="1"/>
</dbReference>
<evidence type="ECO:0000256" key="3">
    <source>
        <dbReference type="ARBA" id="ARBA00022691"/>
    </source>
</evidence>
<dbReference type="InterPro" id="IPR041698">
    <property type="entry name" value="Methyltransf_25"/>
</dbReference>
<proteinExistence type="predicted"/>
<evidence type="ECO:0000256" key="4">
    <source>
        <dbReference type="SAM" id="Phobius"/>
    </source>
</evidence>
<dbReference type="GO" id="GO:0016279">
    <property type="term" value="F:protein-lysine N-methyltransferase activity"/>
    <property type="evidence" value="ECO:0007669"/>
    <property type="project" value="InterPro"/>
</dbReference>
<feature type="transmembrane region" description="Helical" evidence="4">
    <location>
        <begin position="24"/>
        <end position="44"/>
    </location>
</feature>
<dbReference type="Gene3D" id="3.40.50.150">
    <property type="entry name" value="Vaccinia Virus protein VP39"/>
    <property type="match status" value="1"/>
</dbReference>
<gene>
    <name evidence="6" type="ORF">OFBG_01156</name>
</gene>
<organism evidence="6 7">
    <name type="scientific">Oxalobacter formigenes OXCC13</name>
    <dbReference type="NCBI Taxonomy" id="556269"/>
    <lineage>
        <taxon>Bacteria</taxon>
        <taxon>Pseudomonadati</taxon>
        <taxon>Pseudomonadota</taxon>
        <taxon>Betaproteobacteria</taxon>
        <taxon>Burkholderiales</taxon>
        <taxon>Oxalobacteraceae</taxon>
        <taxon>Oxalobacter</taxon>
    </lineage>
</organism>
<keyword evidence="4" id="KW-0472">Membrane</keyword>